<keyword evidence="4" id="KW-0479">Metal-binding</keyword>
<dbReference type="SUPFAM" id="SSF53244">
    <property type="entry name" value="MurD-like peptide ligases, peptide-binding domain"/>
    <property type="match status" value="1"/>
</dbReference>
<keyword evidence="7" id="KW-0460">Magnesium</keyword>
<dbReference type="InterPro" id="IPR013221">
    <property type="entry name" value="Mur_ligase_cen"/>
</dbReference>
<accession>A0A1F6NHK6</accession>
<feature type="domain" description="Mur ligase central" evidence="11">
    <location>
        <begin position="55"/>
        <end position="306"/>
    </location>
</feature>
<evidence type="ECO:0000256" key="4">
    <source>
        <dbReference type="ARBA" id="ARBA00022723"/>
    </source>
</evidence>
<keyword evidence="5" id="KW-0547">Nucleotide-binding</keyword>
<dbReference type="Pfam" id="PF08245">
    <property type="entry name" value="Mur_ligase_M"/>
    <property type="match status" value="1"/>
</dbReference>
<feature type="domain" description="Mur ligase C-terminal" evidence="10">
    <location>
        <begin position="329"/>
        <end position="453"/>
    </location>
</feature>
<evidence type="ECO:0000256" key="1">
    <source>
        <dbReference type="ARBA" id="ARBA00008276"/>
    </source>
</evidence>
<evidence type="ECO:0000259" key="11">
    <source>
        <dbReference type="Pfam" id="PF08245"/>
    </source>
</evidence>
<dbReference type="NCBIfam" id="TIGR01499">
    <property type="entry name" value="folC"/>
    <property type="match status" value="1"/>
</dbReference>
<dbReference type="InterPro" id="IPR001645">
    <property type="entry name" value="Folylpolyglutamate_synth"/>
</dbReference>
<dbReference type="GO" id="GO:0004326">
    <property type="term" value="F:tetrahydrofolylpolyglutamate synthase activity"/>
    <property type="evidence" value="ECO:0007669"/>
    <property type="project" value="UniProtKB-EC"/>
</dbReference>
<comment type="caution">
    <text evidence="12">The sequence shown here is derived from an EMBL/GenBank/DDBJ whole genome shotgun (WGS) entry which is preliminary data.</text>
</comment>
<dbReference type="Gene3D" id="3.40.1190.10">
    <property type="entry name" value="Mur-like, catalytic domain"/>
    <property type="match status" value="1"/>
</dbReference>
<dbReference type="InterPro" id="IPR036565">
    <property type="entry name" value="Mur-like_cat_sf"/>
</dbReference>
<dbReference type="InterPro" id="IPR036615">
    <property type="entry name" value="Mur_ligase_C_dom_sf"/>
</dbReference>
<dbReference type="InterPro" id="IPR004101">
    <property type="entry name" value="Mur_ligase_C"/>
</dbReference>
<dbReference type="GO" id="GO:0046872">
    <property type="term" value="F:metal ion binding"/>
    <property type="evidence" value="ECO:0007669"/>
    <property type="project" value="UniProtKB-KW"/>
</dbReference>
<evidence type="ECO:0000259" key="10">
    <source>
        <dbReference type="Pfam" id="PF02875"/>
    </source>
</evidence>
<dbReference type="PANTHER" id="PTHR11136">
    <property type="entry name" value="FOLYLPOLYGLUTAMATE SYNTHASE-RELATED"/>
    <property type="match status" value="1"/>
</dbReference>
<proteinExistence type="inferred from homology"/>
<protein>
    <recommendedName>
        <fullName evidence="2">tetrahydrofolate synthase</fullName>
        <ecNumber evidence="2">6.3.2.17</ecNumber>
    </recommendedName>
    <alternativeName>
        <fullName evidence="8">Tetrahydrofolylpolyglutamate synthase</fullName>
    </alternativeName>
</protein>
<dbReference type="GO" id="GO:0008841">
    <property type="term" value="F:dihydrofolate synthase activity"/>
    <property type="evidence" value="ECO:0007669"/>
    <property type="project" value="TreeGrafter"/>
</dbReference>
<dbReference type="Proteomes" id="UP000176300">
    <property type="component" value="Unassembled WGS sequence"/>
</dbReference>
<dbReference type="GO" id="GO:0005524">
    <property type="term" value="F:ATP binding"/>
    <property type="evidence" value="ECO:0007669"/>
    <property type="project" value="UniProtKB-KW"/>
</dbReference>
<sequence length="482" mass="54121">MNFKEAEQFLISLINISLKESSPGTKRSRLCLDRLNYFLGILGNPQNKIPHYIHITGTSGKGSMTAFLHSILETAGNKTGSMQSPHPTKITERWKIGAQKMSNKEFVDIINKIKIALEKHIRIGRYSIISYSEILTAIGLLYFAQNKVEWAVIEAGCGGRFDSTNVIPKTDIAIITNVGLDHEELIGPTKADIAREKAGIIKTGCKVFTAEKDKKILKIIEAEAKKQKTELNKITDYPDLRQSRISRFATIEDPRPRSGLDRGRDSTAVGTDYGLNGSTFKYKNEKYQIKAPGRHQIENAILAIEIAQSLNIKNSIIKKALLNTKQIMRLELFHNKIILDGAHNEDKINSTANFIKELVKKEKRGVHILVGFSDNKKWSKMVMTLSELKPKSISITRNTANLFRKTANPATIKKEFAKNNLQKQSEIFLQPKDALAWSMKKIKKNDILLITGSIFLSGEIRPMLSATWRGLVPQKAGLTKIK</sequence>
<evidence type="ECO:0000256" key="2">
    <source>
        <dbReference type="ARBA" id="ARBA00013025"/>
    </source>
</evidence>
<evidence type="ECO:0000256" key="6">
    <source>
        <dbReference type="ARBA" id="ARBA00022840"/>
    </source>
</evidence>
<dbReference type="GO" id="GO:0005737">
    <property type="term" value="C:cytoplasm"/>
    <property type="evidence" value="ECO:0007669"/>
    <property type="project" value="TreeGrafter"/>
</dbReference>
<comment type="similarity">
    <text evidence="1">Belongs to the folylpolyglutamate synthase family.</text>
</comment>
<gene>
    <name evidence="12" type="ORF">A2373_01705</name>
</gene>
<evidence type="ECO:0000256" key="9">
    <source>
        <dbReference type="ARBA" id="ARBA00047493"/>
    </source>
</evidence>
<dbReference type="SUPFAM" id="SSF53623">
    <property type="entry name" value="MurD-like peptide ligases, catalytic domain"/>
    <property type="match status" value="1"/>
</dbReference>
<evidence type="ECO:0000256" key="5">
    <source>
        <dbReference type="ARBA" id="ARBA00022741"/>
    </source>
</evidence>
<organism evidence="12 13">
    <name type="scientific">Candidatus Magasanikbacteria bacterium RIFOXYB1_FULL_40_15</name>
    <dbReference type="NCBI Taxonomy" id="1798697"/>
    <lineage>
        <taxon>Bacteria</taxon>
        <taxon>Candidatus Magasanikiibacteriota</taxon>
    </lineage>
</organism>
<dbReference type="Pfam" id="PF02875">
    <property type="entry name" value="Mur_ligase_C"/>
    <property type="match status" value="1"/>
</dbReference>
<reference evidence="12 13" key="1">
    <citation type="journal article" date="2016" name="Nat. Commun.">
        <title>Thousands of microbial genomes shed light on interconnected biogeochemical processes in an aquifer system.</title>
        <authorList>
            <person name="Anantharaman K."/>
            <person name="Brown C.T."/>
            <person name="Hug L.A."/>
            <person name="Sharon I."/>
            <person name="Castelle C.J."/>
            <person name="Probst A.J."/>
            <person name="Thomas B.C."/>
            <person name="Singh A."/>
            <person name="Wilkins M.J."/>
            <person name="Karaoz U."/>
            <person name="Brodie E.L."/>
            <person name="Williams K.H."/>
            <person name="Hubbard S.S."/>
            <person name="Banfield J.F."/>
        </authorList>
    </citation>
    <scope>NUCLEOTIDE SEQUENCE [LARGE SCALE GENOMIC DNA]</scope>
</reference>
<dbReference type="EMBL" id="MFQS01000017">
    <property type="protein sequence ID" value="OGH83250.1"/>
    <property type="molecule type" value="Genomic_DNA"/>
</dbReference>
<keyword evidence="6" id="KW-0067">ATP-binding</keyword>
<dbReference type="EC" id="6.3.2.17" evidence="2"/>
<evidence type="ECO:0000313" key="13">
    <source>
        <dbReference type="Proteomes" id="UP000176300"/>
    </source>
</evidence>
<name>A0A1F6NHK6_9BACT</name>
<evidence type="ECO:0000256" key="3">
    <source>
        <dbReference type="ARBA" id="ARBA00022598"/>
    </source>
</evidence>
<keyword evidence="3" id="KW-0436">Ligase</keyword>
<dbReference type="PANTHER" id="PTHR11136:SF0">
    <property type="entry name" value="DIHYDROFOLATE SYNTHETASE-RELATED"/>
    <property type="match status" value="1"/>
</dbReference>
<evidence type="ECO:0000256" key="8">
    <source>
        <dbReference type="ARBA" id="ARBA00030592"/>
    </source>
</evidence>
<evidence type="ECO:0000256" key="7">
    <source>
        <dbReference type="ARBA" id="ARBA00022842"/>
    </source>
</evidence>
<comment type="catalytic activity">
    <reaction evidence="9">
        <text>(6S)-5,6,7,8-tetrahydrofolyl-(gamma-L-Glu)(n) + L-glutamate + ATP = (6S)-5,6,7,8-tetrahydrofolyl-(gamma-L-Glu)(n+1) + ADP + phosphate + H(+)</text>
        <dbReference type="Rhea" id="RHEA:10580"/>
        <dbReference type="Rhea" id="RHEA-COMP:14738"/>
        <dbReference type="Rhea" id="RHEA-COMP:14740"/>
        <dbReference type="ChEBI" id="CHEBI:15378"/>
        <dbReference type="ChEBI" id="CHEBI:29985"/>
        <dbReference type="ChEBI" id="CHEBI:30616"/>
        <dbReference type="ChEBI" id="CHEBI:43474"/>
        <dbReference type="ChEBI" id="CHEBI:141005"/>
        <dbReference type="ChEBI" id="CHEBI:456216"/>
        <dbReference type="EC" id="6.3.2.17"/>
    </reaction>
</comment>
<evidence type="ECO:0000313" key="12">
    <source>
        <dbReference type="EMBL" id="OGH83250.1"/>
    </source>
</evidence>
<dbReference type="STRING" id="1798697.A2373_01705"/>
<dbReference type="AlphaFoldDB" id="A0A1F6NHK6"/>
<dbReference type="Gene3D" id="3.90.190.20">
    <property type="entry name" value="Mur ligase, C-terminal domain"/>
    <property type="match status" value="1"/>
</dbReference>